<dbReference type="KEGG" id="sla:SERLADRAFT_459823"/>
<protein>
    <submittedName>
        <fullName evidence="2">Uncharacterized protein</fullName>
    </submittedName>
</protein>
<reference evidence="2" key="1">
    <citation type="submission" date="2011-04" db="EMBL/GenBank/DDBJ databases">
        <title>Evolution of plant cell wall degrading machinery underlies the functional diversity of forest fungi.</title>
        <authorList>
            <consortium name="US DOE Joint Genome Institute (JGI-PGF)"/>
            <person name="Eastwood D.C."/>
            <person name="Floudas D."/>
            <person name="Binder M."/>
            <person name="Majcherczyk A."/>
            <person name="Schneider P."/>
            <person name="Aerts A."/>
            <person name="Asiegbu F.O."/>
            <person name="Baker S.E."/>
            <person name="Barry K."/>
            <person name="Bendiksby M."/>
            <person name="Blumentritt M."/>
            <person name="Coutinho P.M."/>
            <person name="Cullen D."/>
            <person name="Cullen D."/>
            <person name="Gathman A."/>
            <person name="Goodell B."/>
            <person name="Henrissat B."/>
            <person name="Ihrmark K."/>
            <person name="Kauserud H."/>
            <person name="Kohler A."/>
            <person name="LaButti K."/>
            <person name="Lapidus A."/>
            <person name="Lavin J.L."/>
            <person name="Lee Y.-H."/>
            <person name="Lindquist E."/>
            <person name="Lilly W."/>
            <person name="Lucas S."/>
            <person name="Morin E."/>
            <person name="Murat C."/>
            <person name="Oguiza J.A."/>
            <person name="Park J."/>
            <person name="Pisabarro A.G."/>
            <person name="Riley R."/>
            <person name="Rosling A."/>
            <person name="Salamov A."/>
            <person name="Schmidt O."/>
            <person name="Schmutz J."/>
            <person name="Skrede I."/>
            <person name="Stenlid J."/>
            <person name="Wiebenga A."/>
            <person name="Xie X."/>
            <person name="Kues U."/>
            <person name="Hibbett D.S."/>
            <person name="Hoffmeister D."/>
            <person name="Hogberg N."/>
            <person name="Martin F."/>
            <person name="Grigoriev I.V."/>
            <person name="Watkinson S.C."/>
        </authorList>
    </citation>
    <scope>NUCLEOTIDE SEQUENCE</scope>
    <source>
        <strain evidence="2">S7.9</strain>
    </source>
</reference>
<sequence length="508" mass="56785">MSILASSKLAFCPNQSAFLFPAQNGVRQADDGEAKAPFGALTKHTQSRFSLKSGATEPPSRGSRIADPDRKTNTVEGELVNSIQESVDPDQSESPEGEDRVSALLEARFEGCVSDDLRIEHCKRILDCLLNPSLEGVVRSQSLIAQCSNTHFPQVIRNVTVSEHAAVIQLIAEEKIEVKGKLTYFPDTRELFVMCPYPIHERPIAHLCASLHHFIHGIEHDQTLVEVQVLTNHRIHSDDITAIPDLQVVTIPYPLNSVGQPETLWVGEVGFAQHKNAMVRKLKMVLKETPSIGLILLVVIRETEKWSSPSENSSTAIALRKKPKMSFREFCPSRREIGIFGPVVVEGFSWLNVEVIEYHVFKRGQHDNAPIDLETTDPANTASGTLYPTRDMTRVEHLLREGAQSIKSAIIRHLEDLKVDQAEVDNVHASHPELELNWDRIQTHMSNAIYSTAHFRYADWYDRKFIKRKKVDNVQGSSMAPDALVGGAEIVRAQVKKLRLEAATNPAE</sequence>
<accession>F8NN88</accession>
<dbReference type="OrthoDB" id="2679919at2759"/>
<feature type="compositionally biased region" description="Basic and acidic residues" evidence="1">
    <location>
        <begin position="64"/>
        <end position="73"/>
    </location>
</feature>
<evidence type="ECO:0000256" key="1">
    <source>
        <dbReference type="SAM" id="MobiDB-lite"/>
    </source>
</evidence>
<proteinExistence type="predicted"/>
<dbReference type="EMBL" id="GL945431">
    <property type="protein sequence ID" value="EGO27038.1"/>
    <property type="molecule type" value="Genomic_DNA"/>
</dbReference>
<dbReference type="HOGENOM" id="CLU_536560_0_0_1"/>
<feature type="region of interest" description="Disordered" evidence="1">
    <location>
        <begin position="47"/>
        <end position="100"/>
    </location>
</feature>
<feature type="compositionally biased region" description="Acidic residues" evidence="1">
    <location>
        <begin position="87"/>
        <end position="96"/>
    </location>
</feature>
<dbReference type="GeneID" id="18817976"/>
<dbReference type="RefSeq" id="XP_007315129.1">
    <property type="nucleotide sequence ID" value="XM_007315067.1"/>
</dbReference>
<dbReference type="Proteomes" id="UP000008064">
    <property type="component" value="Unassembled WGS sequence"/>
</dbReference>
<name>F8NN88_SERL9</name>
<organism>
    <name type="scientific">Serpula lacrymans var. lacrymans (strain S7.9)</name>
    <name type="common">Dry rot fungus</name>
    <dbReference type="NCBI Taxonomy" id="578457"/>
    <lineage>
        <taxon>Eukaryota</taxon>
        <taxon>Fungi</taxon>
        <taxon>Dikarya</taxon>
        <taxon>Basidiomycota</taxon>
        <taxon>Agaricomycotina</taxon>
        <taxon>Agaricomycetes</taxon>
        <taxon>Agaricomycetidae</taxon>
        <taxon>Boletales</taxon>
        <taxon>Coniophorineae</taxon>
        <taxon>Serpulaceae</taxon>
        <taxon>Serpula</taxon>
    </lineage>
</organism>
<gene>
    <name evidence="2" type="ORF">SERLADRAFT_459823</name>
</gene>
<evidence type="ECO:0000313" key="2">
    <source>
        <dbReference type="EMBL" id="EGO27038.1"/>
    </source>
</evidence>
<dbReference type="AlphaFoldDB" id="F8NN88"/>